<dbReference type="InterPro" id="IPR036883">
    <property type="entry name" value="PDCD5-like_sf"/>
</dbReference>
<feature type="domain" description="RRM" evidence="21">
    <location>
        <begin position="281"/>
        <end position="370"/>
    </location>
</feature>
<keyword evidence="6" id="KW-0507">mRNA processing</keyword>
<dbReference type="CDD" id="cd16618">
    <property type="entry name" value="mRING-HC-C4C4_CNOT4"/>
    <property type="match status" value="1"/>
</dbReference>
<feature type="compositionally biased region" description="Low complexity" evidence="19">
    <location>
        <begin position="568"/>
        <end position="579"/>
    </location>
</feature>
<dbReference type="InterPro" id="IPR002836">
    <property type="entry name" value="PDCD5-like"/>
</dbReference>
<feature type="region of interest" description="Disordered" evidence="19">
    <location>
        <begin position="411"/>
        <end position="464"/>
    </location>
</feature>
<comment type="caution">
    <text evidence="26">The sequence shown here is derived from an EMBL/GenBank/DDBJ whole genome shotgun (WGS) entry which is preliminary data.</text>
</comment>
<feature type="compositionally biased region" description="Basic residues" evidence="19">
    <location>
        <begin position="2222"/>
        <end position="2231"/>
    </location>
</feature>
<evidence type="ECO:0000256" key="1">
    <source>
        <dbReference type="ARBA" id="ARBA00000213"/>
    </source>
</evidence>
<dbReference type="InterPro" id="IPR003954">
    <property type="entry name" value="RRM_euk-type"/>
</dbReference>
<feature type="compositionally biased region" description="Polar residues" evidence="19">
    <location>
        <begin position="1208"/>
        <end position="1217"/>
    </location>
</feature>
<evidence type="ECO:0000256" key="4">
    <source>
        <dbReference type="ARBA" id="ARBA00010490"/>
    </source>
</evidence>
<keyword evidence="14 26" id="KW-0413">Isomerase</keyword>
<feature type="compositionally biased region" description="Gly residues" evidence="19">
    <location>
        <begin position="22"/>
        <end position="34"/>
    </location>
</feature>
<dbReference type="InterPro" id="IPR006171">
    <property type="entry name" value="TOPRIM_dom"/>
</dbReference>
<dbReference type="GO" id="GO:0008270">
    <property type="term" value="F:zinc ion binding"/>
    <property type="evidence" value="ECO:0007669"/>
    <property type="project" value="UniProtKB-KW"/>
</dbReference>
<feature type="compositionally biased region" description="Polar residues" evidence="19">
    <location>
        <begin position="658"/>
        <end position="667"/>
    </location>
</feature>
<dbReference type="InterPro" id="IPR013824">
    <property type="entry name" value="Topo_IA_cen_sub1"/>
</dbReference>
<dbReference type="Gene3D" id="4.10.60.10">
    <property type="entry name" value="Zinc finger, CCHC-type"/>
    <property type="match status" value="1"/>
</dbReference>
<feature type="compositionally biased region" description="Basic and acidic residues" evidence="19">
    <location>
        <begin position="2344"/>
        <end position="2356"/>
    </location>
</feature>
<keyword evidence="7" id="KW-0479">Metal-binding</keyword>
<dbReference type="InterPro" id="IPR013825">
    <property type="entry name" value="Topo_IA_cen_sub2"/>
</dbReference>
<feature type="compositionally biased region" description="Basic and acidic residues" evidence="19">
    <location>
        <begin position="2286"/>
        <end position="2295"/>
    </location>
</feature>
<name>A0A8H7I0L1_9AGAM</name>
<feature type="compositionally biased region" description="Pro residues" evidence="19">
    <location>
        <begin position="619"/>
        <end position="634"/>
    </location>
</feature>
<dbReference type="InterPro" id="IPR013083">
    <property type="entry name" value="Znf_RING/FYVE/PHD"/>
</dbReference>
<feature type="compositionally biased region" description="Low complexity" evidence="19">
    <location>
        <begin position="605"/>
        <end position="618"/>
    </location>
</feature>
<evidence type="ECO:0000313" key="27">
    <source>
        <dbReference type="Proteomes" id="UP000602905"/>
    </source>
</evidence>
<dbReference type="Pfam" id="PF14570">
    <property type="entry name" value="zf-RING_4"/>
    <property type="match status" value="1"/>
</dbReference>
<dbReference type="Proteomes" id="UP000602905">
    <property type="component" value="Unassembled WGS sequence"/>
</dbReference>
<feature type="region of interest" description="Disordered" evidence="19">
    <location>
        <begin position="479"/>
        <end position="835"/>
    </location>
</feature>
<dbReference type="SMART" id="SM00437">
    <property type="entry name" value="TOP1Ac"/>
    <property type="match status" value="1"/>
</dbReference>
<keyword evidence="10 17" id="KW-0694">RNA-binding</keyword>
<dbReference type="PANTHER" id="PTHR11390">
    <property type="entry name" value="PROKARYOTIC DNA TOPOISOMERASE"/>
    <property type="match status" value="1"/>
</dbReference>
<feature type="compositionally biased region" description="Low complexity" evidence="19">
    <location>
        <begin position="635"/>
        <end position="651"/>
    </location>
</feature>
<feature type="compositionally biased region" description="Gly residues" evidence="19">
    <location>
        <begin position="2170"/>
        <end position="2196"/>
    </location>
</feature>
<evidence type="ECO:0000259" key="22">
    <source>
        <dbReference type="PROSITE" id="PS50158"/>
    </source>
</evidence>
<dbReference type="GO" id="GO:0005634">
    <property type="term" value="C:nucleus"/>
    <property type="evidence" value="ECO:0007669"/>
    <property type="project" value="UniProtKB-SubCell"/>
</dbReference>
<dbReference type="EMBL" id="JACYCD010000047">
    <property type="protein sequence ID" value="KAF8710703.1"/>
    <property type="molecule type" value="Genomic_DNA"/>
</dbReference>
<dbReference type="FunFam" id="3.30.40.10:FF:000006">
    <property type="entry name" value="CCR4-NOT transcription complex subunit 4"/>
    <property type="match status" value="1"/>
</dbReference>
<keyword evidence="13" id="KW-0238">DNA-binding</keyword>
<dbReference type="InterPro" id="IPR035979">
    <property type="entry name" value="RBD_domain_sf"/>
</dbReference>
<dbReference type="InterPro" id="IPR000380">
    <property type="entry name" value="Topo_IA"/>
</dbReference>
<dbReference type="InterPro" id="IPR013497">
    <property type="entry name" value="Topo_IA_cen"/>
</dbReference>
<dbReference type="SUPFAM" id="SSF46950">
    <property type="entry name" value="Double-stranded DNA-binding domain"/>
    <property type="match status" value="1"/>
</dbReference>
<dbReference type="InterPro" id="IPR034261">
    <property type="entry name" value="CNOT4_RRM"/>
</dbReference>
<dbReference type="SMART" id="SM00361">
    <property type="entry name" value="RRM_1"/>
    <property type="match status" value="1"/>
</dbReference>
<feature type="compositionally biased region" description="Low complexity" evidence="19">
    <location>
        <begin position="711"/>
        <end position="720"/>
    </location>
</feature>
<organism evidence="26 27">
    <name type="scientific">Rhizoctonia solani</name>
    <dbReference type="NCBI Taxonomy" id="456999"/>
    <lineage>
        <taxon>Eukaryota</taxon>
        <taxon>Fungi</taxon>
        <taxon>Dikarya</taxon>
        <taxon>Basidiomycota</taxon>
        <taxon>Agaricomycotina</taxon>
        <taxon>Agaricomycetes</taxon>
        <taxon>Cantharellales</taxon>
        <taxon>Ceratobasidiaceae</taxon>
        <taxon>Rhizoctonia</taxon>
    </lineage>
</organism>
<dbReference type="PANTHER" id="PTHR11390:SF21">
    <property type="entry name" value="DNA TOPOISOMERASE 3-ALPHA"/>
    <property type="match status" value="1"/>
</dbReference>
<dbReference type="SMART" id="SM00493">
    <property type="entry name" value="TOPRIM"/>
    <property type="match status" value="1"/>
</dbReference>
<comment type="catalytic activity">
    <reaction evidence="1">
        <text>ATP-independent breakage of single-stranded DNA, followed by passage and rejoining.</text>
        <dbReference type="EC" id="5.6.2.1"/>
    </reaction>
</comment>
<feature type="domain" description="Toprim" evidence="23">
    <location>
        <begin position="1548"/>
        <end position="1690"/>
    </location>
</feature>
<dbReference type="PROSITE" id="PS50158">
    <property type="entry name" value="ZF_CCHC"/>
    <property type="match status" value="1"/>
</dbReference>
<dbReference type="InterPro" id="IPR001841">
    <property type="entry name" value="Znf_RING"/>
</dbReference>
<feature type="domain" description="GRF-type" evidence="24">
    <location>
        <begin position="2280"/>
        <end position="2320"/>
    </location>
</feature>
<reference evidence="26" key="1">
    <citation type="submission" date="2020-09" db="EMBL/GenBank/DDBJ databases">
        <title>Comparative genome analyses of four rice-infecting Rhizoctonia solani isolates reveal extensive enrichment of homogalacturonan modification genes.</title>
        <authorList>
            <person name="Lee D.-Y."/>
            <person name="Jeon J."/>
            <person name="Kim K.-T."/>
            <person name="Cheong K."/>
            <person name="Song H."/>
            <person name="Choi G."/>
            <person name="Ko J."/>
            <person name="Opiyo S.O."/>
            <person name="Zuo S."/>
            <person name="Madhav S."/>
            <person name="Lee Y.-H."/>
            <person name="Wang G.-L."/>
        </authorList>
    </citation>
    <scope>NUCLEOTIDE SEQUENCE</scope>
    <source>
        <strain evidence="26">AG1-IA WGL</strain>
    </source>
</reference>
<feature type="compositionally biased region" description="Polar residues" evidence="19">
    <location>
        <begin position="1127"/>
        <end position="1150"/>
    </location>
</feature>
<keyword evidence="11" id="KW-0799">Topoisomerase</keyword>
<feature type="compositionally biased region" description="Basic and acidic residues" evidence="19">
    <location>
        <begin position="674"/>
        <end position="684"/>
    </location>
</feature>
<dbReference type="InterPro" id="IPR000504">
    <property type="entry name" value="RRM_dom"/>
</dbReference>
<evidence type="ECO:0000256" key="3">
    <source>
        <dbReference type="ARBA" id="ARBA00009446"/>
    </source>
</evidence>
<dbReference type="FunFam" id="1.10.290.10:FF:000001">
    <property type="entry name" value="DNA topoisomerase"/>
    <property type="match status" value="1"/>
</dbReference>
<proteinExistence type="inferred from homology"/>
<feature type="domain" description="Topo IA-type catalytic" evidence="25">
    <location>
        <begin position="1708"/>
        <end position="2136"/>
    </location>
</feature>
<feature type="region of interest" description="Disordered" evidence="19">
    <location>
        <begin position="2158"/>
        <end position="2295"/>
    </location>
</feature>
<dbReference type="Gene3D" id="2.70.20.10">
    <property type="entry name" value="Topoisomerase I, domain 3"/>
    <property type="match status" value="1"/>
</dbReference>
<evidence type="ECO:0000259" key="23">
    <source>
        <dbReference type="PROSITE" id="PS50880"/>
    </source>
</evidence>
<feature type="domain" description="CCHC-type" evidence="22">
    <location>
        <begin position="2423"/>
        <end position="2439"/>
    </location>
</feature>
<dbReference type="InterPro" id="IPR003601">
    <property type="entry name" value="Topo_IA_2"/>
</dbReference>
<accession>A0A8H7I0L1</accession>
<dbReference type="PROSITE" id="PS50880">
    <property type="entry name" value="TOPRIM"/>
    <property type="match status" value="1"/>
</dbReference>
<evidence type="ECO:0000256" key="17">
    <source>
        <dbReference type="PROSITE-ProRule" id="PRU00176"/>
    </source>
</evidence>
<dbReference type="Gene3D" id="3.40.50.140">
    <property type="match status" value="1"/>
</dbReference>
<dbReference type="PROSITE" id="PS51999">
    <property type="entry name" value="ZF_GRF"/>
    <property type="match status" value="2"/>
</dbReference>
<feature type="compositionally biased region" description="Polar residues" evidence="19">
    <location>
        <begin position="1164"/>
        <end position="1173"/>
    </location>
</feature>
<dbReference type="OrthoDB" id="430051at2759"/>
<dbReference type="Pfam" id="PF00098">
    <property type="entry name" value="zf-CCHC"/>
    <property type="match status" value="1"/>
</dbReference>
<dbReference type="GO" id="GO:0006397">
    <property type="term" value="P:mRNA processing"/>
    <property type="evidence" value="ECO:0007669"/>
    <property type="project" value="UniProtKB-KW"/>
</dbReference>
<dbReference type="InterPro" id="IPR036875">
    <property type="entry name" value="Znf_CCHC_sf"/>
</dbReference>
<dbReference type="SMART" id="SM00343">
    <property type="entry name" value="ZnF_C2HC"/>
    <property type="match status" value="1"/>
</dbReference>
<dbReference type="SUPFAM" id="SSF54928">
    <property type="entry name" value="RNA-binding domain, RBD"/>
    <property type="match status" value="1"/>
</dbReference>
<feature type="compositionally biased region" description="Low complexity" evidence="19">
    <location>
        <begin position="1267"/>
        <end position="1279"/>
    </location>
</feature>
<dbReference type="PRINTS" id="PR00417">
    <property type="entry name" value="PRTPISMRASEI"/>
</dbReference>
<dbReference type="Gene3D" id="3.30.70.330">
    <property type="match status" value="1"/>
</dbReference>
<evidence type="ECO:0000259" key="20">
    <source>
        <dbReference type="PROSITE" id="PS50089"/>
    </source>
</evidence>
<feature type="non-terminal residue" evidence="26">
    <location>
        <position position="3138"/>
    </location>
</feature>
<evidence type="ECO:0000256" key="16">
    <source>
        <dbReference type="PROSITE-ProRule" id="PRU00047"/>
    </source>
</evidence>
<dbReference type="Pfam" id="PF01131">
    <property type="entry name" value="Topoisom_bac"/>
    <property type="match status" value="1"/>
</dbReference>
<dbReference type="GO" id="GO:0003723">
    <property type="term" value="F:RNA binding"/>
    <property type="evidence" value="ECO:0007669"/>
    <property type="project" value="UniProtKB-UniRule"/>
</dbReference>
<dbReference type="CDD" id="cd12438">
    <property type="entry name" value="RRM_CNOT4"/>
    <property type="match status" value="1"/>
</dbReference>
<evidence type="ECO:0000256" key="19">
    <source>
        <dbReference type="SAM" id="MobiDB-lite"/>
    </source>
</evidence>
<dbReference type="InterPro" id="IPR013826">
    <property type="entry name" value="Topo_IA_cen_sub3"/>
</dbReference>
<feature type="region of interest" description="Disordered" evidence="19">
    <location>
        <begin position="17"/>
        <end position="53"/>
    </location>
</feature>
<dbReference type="PROSITE" id="PS50102">
    <property type="entry name" value="RRM"/>
    <property type="match status" value="1"/>
</dbReference>
<dbReference type="InterPro" id="IPR023405">
    <property type="entry name" value="Topo_IA_core_domain"/>
</dbReference>
<dbReference type="InterPro" id="IPR006598">
    <property type="entry name" value="CAP10"/>
</dbReference>
<dbReference type="Gene3D" id="1.10.460.10">
    <property type="entry name" value="Topoisomerase I, domain 2"/>
    <property type="match status" value="1"/>
</dbReference>
<dbReference type="SMART" id="SM00672">
    <property type="entry name" value="CAP10"/>
    <property type="match status" value="1"/>
</dbReference>
<dbReference type="Pfam" id="PF06839">
    <property type="entry name" value="Zn_ribbon_GRF"/>
    <property type="match status" value="2"/>
</dbReference>
<dbReference type="InterPro" id="IPR003602">
    <property type="entry name" value="Topo_IA_DNA-bd_dom"/>
</dbReference>
<dbReference type="Gene3D" id="3.30.40.10">
    <property type="entry name" value="Zinc/RING finger domain, C3HC4 (zinc finger)"/>
    <property type="match status" value="1"/>
</dbReference>
<feature type="compositionally biased region" description="Basic and acidic residues" evidence="19">
    <location>
        <begin position="802"/>
        <end position="812"/>
    </location>
</feature>
<feature type="domain" description="RING-type" evidence="20">
    <location>
        <begin position="186"/>
        <end position="229"/>
    </location>
</feature>
<dbReference type="CDD" id="cd00186">
    <property type="entry name" value="TOP1Ac"/>
    <property type="match status" value="1"/>
</dbReference>
<evidence type="ECO:0000259" key="25">
    <source>
        <dbReference type="PROSITE" id="PS52039"/>
    </source>
</evidence>
<evidence type="ECO:0000256" key="14">
    <source>
        <dbReference type="ARBA" id="ARBA00023235"/>
    </source>
</evidence>
<dbReference type="InterPro" id="IPR034144">
    <property type="entry name" value="TOPRIM_TopoIII"/>
</dbReference>
<dbReference type="GO" id="GO:0006265">
    <property type="term" value="P:DNA topological change"/>
    <property type="evidence" value="ECO:0007669"/>
    <property type="project" value="InterPro"/>
</dbReference>
<feature type="compositionally biased region" description="Basic and acidic residues" evidence="19">
    <location>
        <begin position="44"/>
        <end position="53"/>
    </location>
</feature>
<evidence type="ECO:0000256" key="5">
    <source>
        <dbReference type="ARBA" id="ARBA00012891"/>
    </source>
</evidence>
<feature type="compositionally biased region" description="Low complexity" evidence="19">
    <location>
        <begin position="479"/>
        <end position="495"/>
    </location>
</feature>
<dbReference type="InterPro" id="IPR010666">
    <property type="entry name" value="Znf_GRF"/>
</dbReference>
<dbReference type="Gene3D" id="1.10.8.140">
    <property type="entry name" value="PDCD5-like"/>
    <property type="match status" value="1"/>
</dbReference>
<evidence type="ECO:0000256" key="15">
    <source>
        <dbReference type="ARBA" id="ARBA00023242"/>
    </source>
</evidence>
<feature type="coiled-coil region" evidence="18">
    <location>
        <begin position="242"/>
        <end position="270"/>
    </location>
</feature>
<feature type="region of interest" description="Disordered" evidence="19">
    <location>
        <begin position="2438"/>
        <end position="2457"/>
    </location>
</feature>
<comment type="subcellular location">
    <subcellularLocation>
        <location evidence="2">Nucleus</location>
    </subcellularLocation>
</comment>
<evidence type="ECO:0000256" key="11">
    <source>
        <dbReference type="ARBA" id="ARBA00023029"/>
    </source>
</evidence>
<keyword evidence="12 18" id="KW-0175">Coiled coil</keyword>
<evidence type="ECO:0000259" key="24">
    <source>
        <dbReference type="PROSITE" id="PS51999"/>
    </source>
</evidence>
<evidence type="ECO:0000256" key="12">
    <source>
        <dbReference type="ARBA" id="ARBA00023054"/>
    </source>
</evidence>
<feature type="compositionally biased region" description="Low complexity" evidence="19">
    <location>
        <begin position="1174"/>
        <end position="1187"/>
    </location>
</feature>
<dbReference type="PROSITE" id="PS52039">
    <property type="entry name" value="TOPO_IA_2"/>
    <property type="match status" value="1"/>
</dbReference>
<dbReference type="EC" id="5.6.2.1" evidence="5"/>
<evidence type="ECO:0000256" key="10">
    <source>
        <dbReference type="ARBA" id="ARBA00022884"/>
    </source>
</evidence>
<evidence type="ECO:0000259" key="21">
    <source>
        <dbReference type="PROSITE" id="PS50102"/>
    </source>
</evidence>
<evidence type="ECO:0000256" key="6">
    <source>
        <dbReference type="ARBA" id="ARBA00022664"/>
    </source>
</evidence>
<dbReference type="PROSITE" id="PS50089">
    <property type="entry name" value="ZF_RING_2"/>
    <property type="match status" value="1"/>
</dbReference>
<evidence type="ECO:0000256" key="7">
    <source>
        <dbReference type="ARBA" id="ARBA00022723"/>
    </source>
</evidence>
<feature type="region of interest" description="Disordered" evidence="19">
    <location>
        <begin position="1048"/>
        <end position="1079"/>
    </location>
</feature>
<dbReference type="Pfam" id="PF05686">
    <property type="entry name" value="Glyco_transf_90"/>
    <property type="match status" value="1"/>
</dbReference>
<dbReference type="SUPFAM" id="SSF57850">
    <property type="entry name" value="RING/U-box"/>
    <property type="match status" value="1"/>
</dbReference>
<protein>
    <recommendedName>
        <fullName evidence="5">DNA topoisomerase</fullName>
        <ecNumber evidence="5">5.6.2.1</ecNumber>
    </recommendedName>
</protein>
<dbReference type="Pfam" id="PF01751">
    <property type="entry name" value="Toprim"/>
    <property type="match status" value="1"/>
</dbReference>
<feature type="region of interest" description="Disordered" evidence="19">
    <location>
        <begin position="1127"/>
        <end position="1298"/>
    </location>
</feature>
<sequence length="3138" mass="342966">MDDSELAAIRAARLNQLQQQAGGSGGSMPAGGFSGAKSGEGASDEGRQSEDQMKRDLLATVLDSSARERLARISLVRPALSGQIEQMLLRMAQTGQLRGRVTEQQLIGLLEQAEESQGKAAPKKVVYPAVSLPDRFAMSSRLPRSPHVPHSSANAHPITASHAKSHVLAGVQDAYWSDDDDENLECPLCLEEMDLSDLHFKPCPCGYQICNFCWHHIKENLNGRCPACRREYTEQPAEFKSVTAEEQKRLNAQKRKRDKERKELEALNRRHLANVRIVQRNLVYVTGLGSRFAKEELLPSLRSSEYFGQYGKVSKILLVKRAATLNRPADVGVYITYHRREDAARAITAVDGSPSPGGGGEVMRASYGTTKYCINFLRGVQCTNNSCLDLHEWGDERDCFTKEDLATLKHAMKDSETRQAPPPAPRKRAEDSEATSGPPMGAALPRGASWGQNRGALPPAPAILPSSTSSAFPAITASLASSAQSTRQQRSAKARGAATERPATPNRTRRGAERNRERGGKSTEVGTTSTPAATGGLIASRPSTPGLSNPPSRPSTASKSPRDAFKSPTLAAAQPTPLASVHVPAETTIEDTPSPDVKEQGVTMPTQSSPKPSPATSAMPPPPPGLSLPPPPPGLTTIPQHTPTTQSVSSPQTPPSSAGPNQSQYQMSGAAKALLDDVRARREAAPPASTQQSPFPDFDRTLSNLTGGGFSFSFNMGSSGYNRGDIASGPYASTVQDDIPGPLPGHTVPGLFDPFRKNDANSLPPPPGLSATRPGGYEQAYTGAFNPFADGPGSSNRASSYDSERDAAERTSSRFGFARRQDSSGPTSIGYGTAITSSPMRLHDQLPPEVPMSPPQVASAQWQYSHNLPDYGHQGMMPMNMPPNHLQQQQLYAPPGLGQQHYPNGMELNAAGLKELLNIGGNLSGTRIDARRSQTDTFDPRFTVQPFSDPAIMSVAPREMFPSGPSLPQTTHMSQIGPNIPGQPPVAPTGYQSPPGIHPQAVLSPPPGFIPSARLQPARQGTQNVSPIATGPMANSPMLTNASIIKSEPNSPALSASDFPALPPPSTDTQTKRETNQPFLQSRVTAADAKATSLAAKKTSTTVTKKVTSKPAPKIITKTAIDDISQVVSPSNSTPNTAEAPTKFTPTITVPVSKDAAPDRSGKKPSSQATSKVSTPTSDSRPTPTVSKPSSVERNQSNAGSIRGKSNPAVSSNTTKTVPVPKPSILIPSSEPVEQVPVLSRKQKKNKPVPPRPVVKVPKDEPAKTESVTPSAPSSPVSTLLRFEDGSSPPTPLTAEPAMPPEPSIVGMLVDLAAQYEIERLAFFDSQSYNNKLATPLRYGPLVQALSTLSIGGGSAAKSITPGTIDTAVTSFQQLLETLTQTISDMLRTLPRTTWDDTSSFDGVLKDMLKAEEFLEENTDDLPNWRDDDVAVLTQALEKRARWMEIQLVKLEELHRDINTSAVRSVLDQNDRGWGLRAREPKGESLASFEQLGTVEENGVRRMMNIAELEEALLEAKQKEAVAETELKEAIIGYTLLGARHGLGPRMKVLCVAEKPSIAKSVAQILSGGHFTSRPTQSPYHKNYDFYYAKTGDNYTMTAVSGHLTEKDFGSALRSWNSCDPFQLFDAPIETRVSKDGERIERNLLSEARGAQMLMIWTDCDREGENIGAEVEAVCLRSNPRIRVKRARFSAIIPAQIHHAAQNPVDLDRAQADAVEARILLDLRYGAAFTRMQTLTLQPRFPQLQEGLISYGPCQFPTLGFVVSRYEQVQAFVPEPFWYIHLSIVSPDADDEEETAFSWRRHHVFEFDVALALYEGTVENPTARVTKVTKKPTKKWKPLPLTTVELQKAASRLLHMTPKKALDVAEKLYNDGFLSYPRTETDQFDPAFDFDSLIAKQTVDPDWGGFAAGLQNGGFQRPRNGKKNDKAHPPIHPTAHAGNLVGEAKKVYEYVARRFLACCSKDAEGFQTTVDVVVNDEEFSATGLIVLERNYLEVYKYDKWVGKHLPDFQEGQEFMPSVCELKDGETTSPSLLTEADLVTLMDKNGIGTDATIAQHIQTIIDRQYVIARQEGSTKYLVPSTLGIGLIEGYNRIGFDKSLSKPLLRRETERMMVQVCDRQTTKAEMMARSIDQYKEVFIRAKQQFHLVVDSVGQRINGGPIATNNDAIAPNGRGGRGGAGGRGAGGRGGGRGRGGGQGNPRPPGENQNSDSDSDGDDDGGRGRGGSRGRRTATRGRAAASPVARRGRGGRSTTQSDDAPQPTRRTVGTTQPTGGETRQGVTCQCGEPAGERTVTKEGPNKGRKFFTCGKDRTCDFFEWFDGPSKSNEDSFSRPVQKSRSTIPAKRKSTEHMPPDDSRRCSCKLTAVQRTVLKDGPNKGRSFWACSNSEQARCGFFEWDDNGASEAGGSGFTPTTHAQPRNEGQGRCFKCDQPGHWSNACPNGNANPRTQFRNEGTTSSDTSGVCFKVRNYVESLEPSDPIVTDGVNSAMNRGIGVMPALTEMLATQEGHQGGVEDGKGDLVCQQRQPILFYSMASVPVNLMRCQGTVKPSVGYLRLTNTPPRFVLIAATVSTLSFLCLSPLFSTSTAWRVALQLLPPTPNSLGLHPSHKAAYDLPVHEIIEGGRLKAAIGGRHPIHGLITDAEAKRNNLVQRQSTTLSAAVKEYRRRYGRQPPAGFEQWYEFARSINFKLIDEFDQIDRDITPFLALPPHIIHNRIELASKDDHSYHLTIKDGNATIGGPLGHWDVAVEFEKLIRPFVKSLPDMKFYVSGHDGGPTILPEDMRLTQDEVTHLEDLKRNPRRGVANACLEDPVTFYPSALPERNPHTHTFISDHRLSMSFCANPTILNNPAKRHGYFAYDVPHQRSAFPLFVQSQPEPGGAILHPALQSYLSAEVYHSRFGPIVPWRNRSEKVFWRGRTTGEWFSRAHDWRFSHRIRIHTLATPGGNLTDPNVTPEVELLVEDEMDGNIHLKMYSRDTLNEKYMDVSLIGGPVQCDNSENDHTCQEMNSLKWGKETGWDGGLSNKYLLDIDGNGWSSRFQRLMTSGAVVFKMSVFPEWNSDWLIPYYHYVPVQTDYSDLYDALAFFIGTPDGLPGHDDLAEKIGTQAHRFTVEQWRPEDMQVYIYRLLLEYARMVSEATRI</sequence>
<comment type="similarity">
    <text evidence="4">Belongs to the PDCD5 family.</text>
</comment>
<dbReference type="InterPro" id="IPR039515">
    <property type="entry name" value="NOT4_mRING-HC-C4C4"/>
</dbReference>
<dbReference type="InterPro" id="IPR012677">
    <property type="entry name" value="Nucleotide-bd_a/b_plait_sf"/>
</dbReference>
<dbReference type="SMART" id="SM00436">
    <property type="entry name" value="TOP1Bc"/>
    <property type="match status" value="1"/>
</dbReference>
<feature type="region of interest" description="Disordered" evidence="19">
    <location>
        <begin position="2321"/>
        <end position="2356"/>
    </location>
</feature>
<dbReference type="SUPFAM" id="SSF57756">
    <property type="entry name" value="Retrovirus zinc finger-like domains"/>
    <property type="match status" value="1"/>
</dbReference>
<comment type="similarity">
    <text evidence="3">Belongs to the type IA topoisomerase family.</text>
</comment>
<evidence type="ECO:0000313" key="26">
    <source>
        <dbReference type="EMBL" id="KAF8710703.1"/>
    </source>
</evidence>
<keyword evidence="15" id="KW-0539">Nucleus</keyword>
<feature type="compositionally biased region" description="Polar residues" evidence="19">
    <location>
        <begin position="2249"/>
        <end position="2279"/>
    </location>
</feature>
<dbReference type="CDD" id="cd03362">
    <property type="entry name" value="TOPRIM_TopoIA_TopoIII"/>
    <property type="match status" value="1"/>
</dbReference>
<dbReference type="GO" id="GO:0006281">
    <property type="term" value="P:DNA repair"/>
    <property type="evidence" value="ECO:0007669"/>
    <property type="project" value="TreeGrafter"/>
</dbReference>
<dbReference type="GO" id="GO:0031422">
    <property type="term" value="C:RecQ family helicase-topoisomerase III complex"/>
    <property type="evidence" value="ECO:0007669"/>
    <property type="project" value="TreeGrafter"/>
</dbReference>
<dbReference type="Pfam" id="PF01984">
    <property type="entry name" value="dsDNA_bind"/>
    <property type="match status" value="1"/>
</dbReference>
<feature type="compositionally biased region" description="Polar residues" evidence="19">
    <location>
        <begin position="1188"/>
        <end position="1200"/>
    </location>
</feature>
<keyword evidence="9" id="KW-0862">Zinc</keyword>
<feature type="domain" description="GRF-type" evidence="24">
    <location>
        <begin position="2357"/>
        <end position="2399"/>
    </location>
</feature>
<dbReference type="GO" id="GO:0006310">
    <property type="term" value="P:DNA recombination"/>
    <property type="evidence" value="ECO:0007669"/>
    <property type="project" value="TreeGrafter"/>
</dbReference>
<dbReference type="SUPFAM" id="SSF56712">
    <property type="entry name" value="Prokaryotic type I DNA topoisomerase"/>
    <property type="match status" value="1"/>
</dbReference>
<dbReference type="InterPro" id="IPR001878">
    <property type="entry name" value="Znf_CCHC"/>
</dbReference>
<evidence type="ECO:0000256" key="9">
    <source>
        <dbReference type="ARBA" id="ARBA00022833"/>
    </source>
</evidence>
<dbReference type="FunFam" id="3.40.50.140:FF:000005">
    <property type="entry name" value="DNA topoisomerase"/>
    <property type="match status" value="1"/>
</dbReference>
<feature type="compositionally biased region" description="Polar residues" evidence="19">
    <location>
        <begin position="541"/>
        <end position="559"/>
    </location>
</feature>
<feature type="compositionally biased region" description="Basic and acidic residues" evidence="19">
    <location>
        <begin position="510"/>
        <end position="521"/>
    </location>
</feature>
<keyword evidence="8 16" id="KW-0863">Zinc-finger</keyword>
<evidence type="ECO:0000256" key="2">
    <source>
        <dbReference type="ARBA" id="ARBA00004123"/>
    </source>
</evidence>
<dbReference type="GO" id="GO:0003677">
    <property type="term" value="F:DNA binding"/>
    <property type="evidence" value="ECO:0007669"/>
    <property type="project" value="UniProtKB-KW"/>
</dbReference>
<evidence type="ECO:0000256" key="18">
    <source>
        <dbReference type="SAM" id="Coils"/>
    </source>
</evidence>
<evidence type="ECO:0000256" key="8">
    <source>
        <dbReference type="ARBA" id="ARBA00022771"/>
    </source>
</evidence>
<dbReference type="Gene3D" id="1.10.290.10">
    <property type="entry name" value="Topoisomerase I, domain 4"/>
    <property type="match status" value="1"/>
</dbReference>
<gene>
    <name evidence="26" type="ORF">RHS03_01859</name>
</gene>
<evidence type="ECO:0000256" key="13">
    <source>
        <dbReference type="ARBA" id="ARBA00023125"/>
    </source>
</evidence>
<dbReference type="GO" id="GO:0003917">
    <property type="term" value="F:DNA topoisomerase type I (single strand cut, ATP-independent) activity"/>
    <property type="evidence" value="ECO:0007669"/>
    <property type="project" value="UniProtKB-EC"/>
</dbReference>